<reference evidence="2" key="2">
    <citation type="submission" date="2013-10" db="EMBL/GenBank/DDBJ databases">
        <authorList>
            <person name="Aslett M."/>
        </authorList>
    </citation>
    <scope>NUCLEOTIDE SEQUENCE [LARGE SCALE GENOMIC DNA]</scope>
    <source>
        <strain evidence="2">Houghton</strain>
    </source>
</reference>
<feature type="compositionally biased region" description="Polar residues" evidence="1">
    <location>
        <begin position="347"/>
        <end position="359"/>
    </location>
</feature>
<dbReference type="Proteomes" id="UP000030754">
    <property type="component" value="Unassembled WGS sequence"/>
</dbReference>
<dbReference type="EMBL" id="HG723643">
    <property type="protein sequence ID" value="CDJ66505.1"/>
    <property type="molecule type" value="Genomic_DNA"/>
</dbReference>
<feature type="compositionally biased region" description="Basic and acidic residues" evidence="1">
    <location>
        <begin position="588"/>
        <end position="597"/>
    </location>
</feature>
<feature type="compositionally biased region" description="Low complexity" evidence="1">
    <location>
        <begin position="804"/>
        <end position="821"/>
    </location>
</feature>
<proteinExistence type="predicted"/>
<evidence type="ECO:0000313" key="3">
    <source>
        <dbReference type="Proteomes" id="UP000030754"/>
    </source>
</evidence>
<dbReference type="AlphaFoldDB" id="U6MXS7"/>
<evidence type="ECO:0000313" key="2">
    <source>
        <dbReference type="EMBL" id="CDJ66505.1"/>
    </source>
</evidence>
<feature type="compositionally biased region" description="Polar residues" evidence="1">
    <location>
        <begin position="174"/>
        <end position="184"/>
    </location>
</feature>
<organism evidence="2 3">
    <name type="scientific">Eimeria necatrix</name>
    <dbReference type="NCBI Taxonomy" id="51315"/>
    <lineage>
        <taxon>Eukaryota</taxon>
        <taxon>Sar</taxon>
        <taxon>Alveolata</taxon>
        <taxon>Apicomplexa</taxon>
        <taxon>Conoidasida</taxon>
        <taxon>Coccidia</taxon>
        <taxon>Eucoccidiorida</taxon>
        <taxon>Eimeriorina</taxon>
        <taxon>Eimeriidae</taxon>
        <taxon>Eimeria</taxon>
    </lineage>
</organism>
<feature type="compositionally biased region" description="Basic and acidic residues" evidence="1">
    <location>
        <begin position="630"/>
        <end position="649"/>
    </location>
</feature>
<feature type="compositionally biased region" description="Low complexity" evidence="1">
    <location>
        <begin position="550"/>
        <end position="562"/>
    </location>
</feature>
<reference evidence="2" key="1">
    <citation type="submission" date="2013-10" db="EMBL/GenBank/DDBJ databases">
        <title>Genomic analysis of the causative agents of coccidiosis in chickens.</title>
        <authorList>
            <person name="Reid A.J."/>
            <person name="Blake D."/>
            <person name="Billington K."/>
            <person name="Browne H."/>
            <person name="Dunn M."/>
            <person name="Hung S."/>
            <person name="Kawahara F."/>
            <person name="Miranda-Saavedra D."/>
            <person name="Mourier T."/>
            <person name="Nagra H."/>
            <person name="Otto T.D."/>
            <person name="Rawlings N."/>
            <person name="Sanchez A."/>
            <person name="Sanders M."/>
            <person name="Subramaniam C."/>
            <person name="Tay Y."/>
            <person name="Dear P."/>
            <person name="Doerig C."/>
            <person name="Gruber A."/>
            <person name="Parkinson J."/>
            <person name="Shirley M."/>
            <person name="Wan K.L."/>
            <person name="Berriman M."/>
            <person name="Tomley F."/>
            <person name="Pain A."/>
        </authorList>
    </citation>
    <scope>NUCLEOTIDE SEQUENCE [LARGE SCALE GENOMIC DNA]</scope>
    <source>
        <strain evidence="2">Houghton</strain>
    </source>
</reference>
<feature type="compositionally biased region" description="Low complexity" evidence="1">
    <location>
        <begin position="777"/>
        <end position="797"/>
    </location>
</feature>
<accession>U6MXS7</accession>
<gene>
    <name evidence="2" type="ORF">ENH_00021560</name>
</gene>
<sequence length="851" mass="90066">MNNSKGTVQQPNSDEGPDRGLLGSGRESPLSVSELPQLDSHTVNEAETRRQGSLMAAPEGRPQEAFQVAENSMVEWPRGPRNAVSRIGYISDTAEASAEDHGKVVLTTGKADEVDTLPGPPPTTAVTRQHREGNSMFELPSTTDAGQRSEAALEQKGTGTEQSRLRSHGEASIIPQSVVTTGASDSRRASLQERERTNGTGSTANDVMNVGSYGTRARTTSPASRANMQKAMAGVFSTANERRAAALASRISSRAISRAEGSITDPKLLEKKSDVTHAAAEQLRRMRDLSTNPQHDADKTDVVESPHLYTDLVSAKMAPEREGSALVPTPPTAPPKDSSPVGPVEPTDSTVQQRSRMPQNMHETQLELTLAAEMGEQRRVAAITSRARSRIVSRAEGTAEGGQLDYHTNVAEAAAEQLRRLERASGKKTEPCASSVSPLAKPHYSMDERTNAEAQTIRGISKDKADISAHAEESCHWGDKVASEQFRERLENLAATMSRLSRDETHHFSPVPDSEDSSKSSNTSRASPVAEHDQQVSKLSLRSQSEEDASASSESLTSLNSAPRLPDASNASDSRQRELSSPSTSNRCVDESADTREQSPLTEALRNAELYQKRQMTLATELASICGPTNKEKREKKCGSESFGRETAKECTTPAPRTDPQQAKKRSRDNTLYPSLEAAKSEYTANAACSQQLTKTQPLAAAAGANEGVPFAPIQKTTAELLKANDSSITVKYTEKTEGAGAPVAEEGVVFGPMTKSEAERLEGRDASVSGKAAGKAVSVGKPAGPPAAKQAAAKSGALGGDSSATAAPAARGPAAAVAAGEAERGAVGAGAGVSEEGVVFCPMTKSEAER</sequence>
<keyword evidence="3" id="KW-1185">Reference proteome</keyword>
<protein>
    <recommendedName>
        <fullName evidence="4">Proteophosphoglycan ppg4, related</fullName>
    </recommendedName>
</protein>
<feature type="region of interest" description="Disordered" evidence="1">
    <location>
        <begin position="423"/>
        <end position="447"/>
    </location>
</feature>
<feature type="region of interest" description="Disordered" evidence="1">
    <location>
        <begin position="630"/>
        <end position="670"/>
    </location>
</feature>
<name>U6MXS7_9EIME</name>
<dbReference type="OrthoDB" id="348132at2759"/>
<feature type="region of interest" description="Disordered" evidence="1">
    <location>
        <begin position="760"/>
        <end position="826"/>
    </location>
</feature>
<feature type="compositionally biased region" description="Polar residues" evidence="1">
    <location>
        <begin position="569"/>
        <end position="587"/>
    </location>
</feature>
<feature type="region of interest" description="Disordered" evidence="1">
    <location>
        <begin position="1"/>
        <end position="67"/>
    </location>
</feature>
<dbReference type="RefSeq" id="XP_013434973.1">
    <property type="nucleotide sequence ID" value="XM_013579519.1"/>
</dbReference>
<feature type="non-terminal residue" evidence="2">
    <location>
        <position position="851"/>
    </location>
</feature>
<dbReference type="GeneID" id="25472328"/>
<evidence type="ECO:0000256" key="1">
    <source>
        <dbReference type="SAM" id="MobiDB-lite"/>
    </source>
</evidence>
<feature type="compositionally biased region" description="Polar residues" evidence="1">
    <location>
        <begin position="1"/>
        <end position="13"/>
    </location>
</feature>
<feature type="compositionally biased region" description="Basic and acidic residues" evidence="1">
    <location>
        <begin position="185"/>
        <end position="197"/>
    </location>
</feature>
<feature type="region of interest" description="Disordered" evidence="1">
    <location>
        <begin position="497"/>
        <end position="602"/>
    </location>
</feature>
<feature type="region of interest" description="Disordered" evidence="1">
    <location>
        <begin position="318"/>
        <end position="359"/>
    </location>
</feature>
<evidence type="ECO:0008006" key="4">
    <source>
        <dbReference type="Google" id="ProtNLM"/>
    </source>
</evidence>
<feature type="region of interest" description="Disordered" evidence="1">
    <location>
        <begin position="110"/>
        <end position="210"/>
    </location>
</feature>
<dbReference type="VEuPathDB" id="ToxoDB:ENH_00021560"/>